<keyword evidence="1" id="KW-0472">Membrane</keyword>
<name>A0A137P9T1_CONC2</name>
<reference evidence="2 3" key="1">
    <citation type="journal article" date="2015" name="Genome Biol. Evol.">
        <title>Phylogenomic analyses indicate that early fungi evolved digesting cell walls of algal ancestors of land plants.</title>
        <authorList>
            <person name="Chang Y."/>
            <person name="Wang S."/>
            <person name="Sekimoto S."/>
            <person name="Aerts A.L."/>
            <person name="Choi C."/>
            <person name="Clum A."/>
            <person name="LaButti K.M."/>
            <person name="Lindquist E.A."/>
            <person name="Yee Ngan C."/>
            <person name="Ohm R.A."/>
            <person name="Salamov A.A."/>
            <person name="Grigoriev I.V."/>
            <person name="Spatafora J.W."/>
            <person name="Berbee M.L."/>
        </authorList>
    </citation>
    <scope>NUCLEOTIDE SEQUENCE [LARGE SCALE GENOMIC DNA]</scope>
    <source>
        <strain evidence="2 3">NRRL 28638</strain>
    </source>
</reference>
<keyword evidence="1" id="KW-1133">Transmembrane helix</keyword>
<dbReference type="NCBIfam" id="NF041646">
    <property type="entry name" value="VC0807_fam"/>
    <property type="match status" value="1"/>
</dbReference>
<proteinExistence type="predicted"/>
<protein>
    <submittedName>
        <fullName evidence="2">Uncharacterized protein</fullName>
    </submittedName>
</protein>
<evidence type="ECO:0000313" key="2">
    <source>
        <dbReference type="EMBL" id="KXN71766.1"/>
    </source>
</evidence>
<feature type="transmembrane region" description="Helical" evidence="1">
    <location>
        <begin position="54"/>
        <end position="77"/>
    </location>
</feature>
<feature type="transmembrane region" description="Helical" evidence="1">
    <location>
        <begin position="155"/>
        <end position="175"/>
    </location>
</feature>
<keyword evidence="3" id="KW-1185">Reference proteome</keyword>
<organism evidence="2 3">
    <name type="scientific">Conidiobolus coronatus (strain ATCC 28846 / CBS 209.66 / NRRL 28638)</name>
    <name type="common">Delacroixia coronata</name>
    <dbReference type="NCBI Taxonomy" id="796925"/>
    <lineage>
        <taxon>Eukaryota</taxon>
        <taxon>Fungi</taxon>
        <taxon>Fungi incertae sedis</taxon>
        <taxon>Zoopagomycota</taxon>
        <taxon>Entomophthoromycotina</taxon>
        <taxon>Entomophthoromycetes</taxon>
        <taxon>Entomophthorales</taxon>
        <taxon>Ancylistaceae</taxon>
        <taxon>Conidiobolus</taxon>
    </lineage>
</organism>
<sequence>MTSKILHWLKIILFYFQQVGLEILLPLIIYLALKDTIGDINASLYMPVPNIISIIATLILYRIIEVLSIIIFIFYFFGSLTTYLLKNALWSQVASAGLNILIGVAFLTMEWFAPKPLTYYFGRPWFTKNQPELILWWNSRWGNPNFRTELKWNSYVWGIGWILIGVIGLALLFTINLDTAVILVLVVTIVGLIFMGAFTYFYAKIWQRREAKLAQNNNIQDKDGVIDAEIVV</sequence>
<evidence type="ECO:0000313" key="3">
    <source>
        <dbReference type="Proteomes" id="UP000070444"/>
    </source>
</evidence>
<accession>A0A137P9T1</accession>
<dbReference type="OMA" id="WMEENDY"/>
<dbReference type="Proteomes" id="UP000070444">
    <property type="component" value="Unassembled WGS sequence"/>
</dbReference>
<feature type="transmembrane region" description="Helical" evidence="1">
    <location>
        <begin position="89"/>
        <end position="113"/>
    </location>
</feature>
<keyword evidence="1" id="KW-0812">Transmembrane</keyword>
<dbReference type="AlphaFoldDB" id="A0A137P9T1"/>
<gene>
    <name evidence="2" type="ORF">CONCODRAFT_5475</name>
</gene>
<feature type="transmembrane region" description="Helical" evidence="1">
    <location>
        <begin position="12"/>
        <end position="33"/>
    </location>
</feature>
<feature type="transmembrane region" description="Helical" evidence="1">
    <location>
        <begin position="181"/>
        <end position="203"/>
    </location>
</feature>
<dbReference type="EMBL" id="KQ964467">
    <property type="protein sequence ID" value="KXN71766.1"/>
    <property type="molecule type" value="Genomic_DNA"/>
</dbReference>
<evidence type="ECO:0000256" key="1">
    <source>
        <dbReference type="SAM" id="Phobius"/>
    </source>
</evidence>